<dbReference type="EMBL" id="HBEW01005127">
    <property type="protein sequence ID" value="CAD8583279.1"/>
    <property type="molecule type" value="Transcribed_RNA"/>
</dbReference>
<protein>
    <submittedName>
        <fullName evidence="1">Uncharacterized protein</fullName>
    </submittedName>
</protein>
<organism evidence="1">
    <name type="scientific">Ostreococcus mediterraneus</name>
    <dbReference type="NCBI Taxonomy" id="1486918"/>
    <lineage>
        <taxon>Eukaryota</taxon>
        <taxon>Viridiplantae</taxon>
        <taxon>Chlorophyta</taxon>
        <taxon>Mamiellophyceae</taxon>
        <taxon>Mamiellales</taxon>
        <taxon>Bathycoccaceae</taxon>
        <taxon>Ostreococcus</taxon>
    </lineage>
</organism>
<reference evidence="1" key="1">
    <citation type="submission" date="2021-01" db="EMBL/GenBank/DDBJ databases">
        <authorList>
            <person name="Corre E."/>
            <person name="Pelletier E."/>
            <person name="Niang G."/>
            <person name="Scheremetjew M."/>
            <person name="Finn R."/>
            <person name="Kale V."/>
            <person name="Holt S."/>
            <person name="Cochrane G."/>
            <person name="Meng A."/>
            <person name="Brown T."/>
            <person name="Cohen L."/>
        </authorList>
    </citation>
    <scope>NUCLEOTIDE SEQUENCE</scope>
    <source>
        <strain evidence="1">Clade-D-RCC2572</strain>
    </source>
</reference>
<sequence>MERTRTVMHCARVGATTRGTTTRRTTTTMTRRRRWANDGVTRTRVGRAMVRTRAGARENDDDDEDDSRALKMTTTKIMYDGTVVFHVYDTLEAPTPIFKGFLEGALHVVEVARAHPNFVSSHFHYALRDAEQRIDSKEANSCFNYVLFDDVRAEDVWDAFEDLGDSIEMGHLNQTEHALACREIATYAPSNTNTRSSLAQTCVKRQEIVSSGKEAPVFGFDESNVVMFVGVKMTNAPSVDAWMDTLGITNAEAIVGSGSFQDASLFEVATCSKRDETEHRFTHIARVSLGPCASDVSKVQAAEDAIRNACEIVDAGALVAPYACVYNIGKTGTPPGALPAVREMAKKKKEAESQGYASAAT</sequence>
<dbReference type="AlphaFoldDB" id="A0A7S0PLT5"/>
<evidence type="ECO:0000313" key="1">
    <source>
        <dbReference type="EMBL" id="CAD8583279.1"/>
    </source>
</evidence>
<gene>
    <name evidence="1" type="ORF">OMED0929_LOCUS4304</name>
</gene>
<name>A0A7S0PLT5_9CHLO</name>
<proteinExistence type="predicted"/>
<accession>A0A7S0PLT5</accession>